<dbReference type="InterPro" id="IPR050090">
    <property type="entry name" value="Tyrosine_recombinase_XerCD"/>
</dbReference>
<evidence type="ECO:0000259" key="5">
    <source>
        <dbReference type="PROSITE" id="PS51898"/>
    </source>
</evidence>
<dbReference type="InterPro" id="IPR011010">
    <property type="entry name" value="DNA_brk_join_enz"/>
</dbReference>
<evidence type="ECO:0000256" key="3">
    <source>
        <dbReference type="ARBA" id="ARBA00023125"/>
    </source>
</evidence>
<accession>A0A518RE27</accession>
<dbReference type="OrthoDB" id="9801717at2"/>
<protein>
    <submittedName>
        <fullName evidence="6">Site-specific integrase</fullName>
    </submittedName>
</protein>
<dbReference type="CDD" id="cd00397">
    <property type="entry name" value="DNA_BRE_C"/>
    <property type="match status" value="1"/>
</dbReference>
<evidence type="ECO:0000313" key="7">
    <source>
        <dbReference type="Proteomes" id="UP000318055"/>
    </source>
</evidence>
<dbReference type="Gene3D" id="1.10.443.10">
    <property type="entry name" value="Intergrase catalytic core"/>
    <property type="match status" value="1"/>
</dbReference>
<keyword evidence="7" id="KW-1185">Reference proteome</keyword>
<dbReference type="EMBL" id="CP042239">
    <property type="protein sequence ID" value="QDX25730.1"/>
    <property type="molecule type" value="Genomic_DNA"/>
</dbReference>
<dbReference type="PANTHER" id="PTHR30349:SF41">
    <property type="entry name" value="INTEGRASE_RECOMBINASE PROTEIN MJ0367-RELATED"/>
    <property type="match status" value="1"/>
</dbReference>
<dbReference type="PANTHER" id="PTHR30349">
    <property type="entry name" value="PHAGE INTEGRASE-RELATED"/>
    <property type="match status" value="1"/>
</dbReference>
<dbReference type="KEGG" id="ssua:FPZ54_06660"/>
<proteinExistence type="inferred from homology"/>
<reference evidence="6 7" key="1">
    <citation type="submission" date="2019-07" db="EMBL/GenBank/DDBJ databases">
        <title>Sphingomonas alkalisoli sp. nov., isolated from rhizosphere soil of Suaedae salsa.</title>
        <authorList>
            <person name="Zhang H."/>
            <person name="Xu L."/>
            <person name="Zhang J.-X."/>
            <person name="Sun J.-Q."/>
        </authorList>
    </citation>
    <scope>NUCLEOTIDE SEQUENCE [LARGE SCALE GENOMIC DNA]</scope>
    <source>
        <strain evidence="6 7">XS-10</strain>
    </source>
</reference>
<dbReference type="Pfam" id="PF00589">
    <property type="entry name" value="Phage_integrase"/>
    <property type="match status" value="1"/>
</dbReference>
<dbReference type="PROSITE" id="PS51898">
    <property type="entry name" value="TYR_RECOMBINASE"/>
    <property type="match status" value="1"/>
</dbReference>
<organism evidence="6 7">
    <name type="scientific">Sphingomonas suaedae</name>
    <dbReference type="NCBI Taxonomy" id="2599297"/>
    <lineage>
        <taxon>Bacteria</taxon>
        <taxon>Pseudomonadati</taxon>
        <taxon>Pseudomonadota</taxon>
        <taxon>Alphaproteobacteria</taxon>
        <taxon>Sphingomonadales</taxon>
        <taxon>Sphingomonadaceae</taxon>
        <taxon>Sphingomonas</taxon>
    </lineage>
</organism>
<feature type="domain" description="Tyr recombinase" evidence="5">
    <location>
        <begin position="33"/>
        <end position="202"/>
    </location>
</feature>
<dbReference type="AlphaFoldDB" id="A0A518RE27"/>
<evidence type="ECO:0000256" key="1">
    <source>
        <dbReference type="ARBA" id="ARBA00008857"/>
    </source>
</evidence>
<dbReference type="GO" id="GO:0006310">
    <property type="term" value="P:DNA recombination"/>
    <property type="evidence" value="ECO:0007669"/>
    <property type="project" value="UniProtKB-KW"/>
</dbReference>
<evidence type="ECO:0000256" key="4">
    <source>
        <dbReference type="ARBA" id="ARBA00023172"/>
    </source>
</evidence>
<evidence type="ECO:0000313" key="6">
    <source>
        <dbReference type="EMBL" id="QDX25730.1"/>
    </source>
</evidence>
<dbReference type="Proteomes" id="UP000318055">
    <property type="component" value="Chromosome"/>
</dbReference>
<dbReference type="InterPro" id="IPR002104">
    <property type="entry name" value="Integrase_catalytic"/>
</dbReference>
<dbReference type="InterPro" id="IPR013762">
    <property type="entry name" value="Integrase-like_cat_sf"/>
</dbReference>
<name>A0A518RE27_9SPHN</name>
<gene>
    <name evidence="6" type="ORF">FPZ54_06660</name>
</gene>
<sequence length="205" mass="23744">MLQHYCRFCCESEIIVPMSFIWSGDWQPYDQQGRRKYLNEAERQRFLNAANRLPSEARALCYFLSYTGCRVSEALAVCREHIDIEASAVVIRTLKRRKLTFRRVPLPPPFVTELLALPVLDNGQLWQWHRSTAWRHVTAAMEDARIAGPVRCPKALRHAFGMRCASASIPPNLIQRWMGHASIQTKAIYLDAVGVEEREFAERLW</sequence>
<comment type="similarity">
    <text evidence="1">Belongs to the 'phage' integrase family.</text>
</comment>
<keyword evidence="4" id="KW-0233">DNA recombination</keyword>
<dbReference type="SUPFAM" id="SSF56349">
    <property type="entry name" value="DNA breaking-rejoining enzymes"/>
    <property type="match status" value="1"/>
</dbReference>
<dbReference type="RefSeq" id="WP_145845908.1">
    <property type="nucleotide sequence ID" value="NZ_CP042239.1"/>
</dbReference>
<keyword evidence="2" id="KW-0229">DNA integration</keyword>
<dbReference type="GO" id="GO:0015074">
    <property type="term" value="P:DNA integration"/>
    <property type="evidence" value="ECO:0007669"/>
    <property type="project" value="UniProtKB-KW"/>
</dbReference>
<dbReference type="GO" id="GO:0003677">
    <property type="term" value="F:DNA binding"/>
    <property type="evidence" value="ECO:0007669"/>
    <property type="project" value="UniProtKB-KW"/>
</dbReference>
<keyword evidence="3" id="KW-0238">DNA-binding</keyword>
<evidence type="ECO:0000256" key="2">
    <source>
        <dbReference type="ARBA" id="ARBA00022908"/>
    </source>
</evidence>